<dbReference type="GO" id="GO:0003700">
    <property type="term" value="F:DNA-binding transcription factor activity"/>
    <property type="evidence" value="ECO:0007669"/>
    <property type="project" value="InterPro"/>
</dbReference>
<comment type="similarity">
    <text evidence="1">Belongs to the LysR transcriptional regulatory family.</text>
</comment>
<evidence type="ECO:0000256" key="4">
    <source>
        <dbReference type="ARBA" id="ARBA00023163"/>
    </source>
</evidence>
<reference evidence="7" key="1">
    <citation type="submission" date="2019-02" db="EMBL/GenBank/DDBJ databases">
        <authorList>
            <person name="Gruber-Vodicka R. H."/>
            <person name="Seah K. B. B."/>
        </authorList>
    </citation>
    <scope>NUCLEOTIDE SEQUENCE</scope>
    <source>
        <strain evidence="6">BECK_BZ197</strain>
        <strain evidence="8">BECK_BZ198</strain>
        <strain evidence="7">BECK_BZ199</strain>
    </source>
</reference>
<evidence type="ECO:0000313" key="7">
    <source>
        <dbReference type="EMBL" id="VFK35883.1"/>
    </source>
</evidence>
<evidence type="ECO:0000259" key="5">
    <source>
        <dbReference type="PROSITE" id="PS50931"/>
    </source>
</evidence>
<dbReference type="Pfam" id="PF00126">
    <property type="entry name" value="HTH_1"/>
    <property type="match status" value="1"/>
</dbReference>
<keyword evidence="2" id="KW-0805">Transcription regulation</keyword>
<sequence length="306" mass="34619">MPDRRLQVFHTVAKMLSFTRAAEALHMTQPAVTFQVHQLEEHFDTPLFDRSHHRIRLTDAGKAVYDHADKISRLYAQMENRVRDITGQAGNTVLLGASPMIAEYLLPLLLKGFRNIHPQAIIHLRVANTDQIISMVEHNEIDLGIVEDPVAHKNLIVERCRIEPCLAILPPQHELADRESIPASALLDYPHILREGDAKVILEYLKAAELDTLNLDIAMELASFQAIKGAIEVGLGVSILPRAVVMRELSSQTLIATELNPPLKRALSFVYRKQQFRVQIIDELLDFARDRCQRDETHHHPQATSS</sequence>
<keyword evidence="4" id="KW-0804">Transcription</keyword>
<protein>
    <submittedName>
        <fullName evidence="7">DNA-binding transcriptional regulator, LysR family</fullName>
    </submittedName>
</protein>
<keyword evidence="3 7" id="KW-0238">DNA-binding</keyword>
<dbReference type="EMBL" id="CAADFQ010000157">
    <property type="protein sequence ID" value="VFK35883.1"/>
    <property type="molecule type" value="Genomic_DNA"/>
</dbReference>
<dbReference type="Gene3D" id="1.10.10.10">
    <property type="entry name" value="Winged helix-like DNA-binding domain superfamily/Winged helix DNA-binding domain"/>
    <property type="match status" value="1"/>
</dbReference>
<dbReference type="EMBL" id="CAADFO010000142">
    <property type="protein sequence ID" value="VFK33206.1"/>
    <property type="molecule type" value="Genomic_DNA"/>
</dbReference>
<dbReference type="PROSITE" id="PS50931">
    <property type="entry name" value="HTH_LYSR"/>
    <property type="match status" value="1"/>
</dbReference>
<evidence type="ECO:0000256" key="1">
    <source>
        <dbReference type="ARBA" id="ARBA00009437"/>
    </source>
</evidence>
<evidence type="ECO:0000256" key="2">
    <source>
        <dbReference type="ARBA" id="ARBA00023015"/>
    </source>
</evidence>
<dbReference type="SUPFAM" id="SSF53850">
    <property type="entry name" value="Periplasmic binding protein-like II"/>
    <property type="match status" value="1"/>
</dbReference>
<dbReference type="PRINTS" id="PR00039">
    <property type="entry name" value="HTHLYSR"/>
</dbReference>
<dbReference type="InterPro" id="IPR036390">
    <property type="entry name" value="WH_DNA-bd_sf"/>
</dbReference>
<dbReference type="Gene3D" id="3.40.190.290">
    <property type="match status" value="1"/>
</dbReference>
<dbReference type="PANTHER" id="PTHR30126:SF39">
    <property type="entry name" value="HTH-TYPE TRANSCRIPTIONAL REGULATOR CYSL"/>
    <property type="match status" value="1"/>
</dbReference>
<dbReference type="InterPro" id="IPR000847">
    <property type="entry name" value="LysR_HTH_N"/>
</dbReference>
<accession>A0A450Y2X0</accession>
<dbReference type="GO" id="GO:0000976">
    <property type="term" value="F:transcription cis-regulatory region binding"/>
    <property type="evidence" value="ECO:0007669"/>
    <property type="project" value="TreeGrafter"/>
</dbReference>
<name>A0A450Y2X0_9GAMM</name>
<evidence type="ECO:0000313" key="6">
    <source>
        <dbReference type="EMBL" id="VFK33206.1"/>
    </source>
</evidence>
<dbReference type="Pfam" id="PF03466">
    <property type="entry name" value="LysR_substrate"/>
    <property type="match status" value="1"/>
</dbReference>
<dbReference type="SUPFAM" id="SSF46785">
    <property type="entry name" value="Winged helix' DNA-binding domain"/>
    <property type="match status" value="1"/>
</dbReference>
<feature type="domain" description="HTH lysR-type" evidence="5">
    <location>
        <begin position="1"/>
        <end position="58"/>
    </location>
</feature>
<organism evidence="7">
    <name type="scientific">Candidatus Kentrum sp. MB</name>
    <dbReference type="NCBI Taxonomy" id="2138164"/>
    <lineage>
        <taxon>Bacteria</taxon>
        <taxon>Pseudomonadati</taxon>
        <taxon>Pseudomonadota</taxon>
        <taxon>Gammaproteobacteria</taxon>
        <taxon>Candidatus Kentrum</taxon>
    </lineage>
</organism>
<proteinExistence type="inferred from homology"/>
<dbReference type="AlphaFoldDB" id="A0A450Y2X0"/>
<evidence type="ECO:0000256" key="3">
    <source>
        <dbReference type="ARBA" id="ARBA00023125"/>
    </source>
</evidence>
<dbReference type="FunFam" id="1.10.10.10:FF:000001">
    <property type="entry name" value="LysR family transcriptional regulator"/>
    <property type="match status" value="1"/>
</dbReference>
<evidence type="ECO:0000313" key="8">
    <source>
        <dbReference type="EMBL" id="VFK77532.1"/>
    </source>
</evidence>
<gene>
    <name evidence="6" type="ORF">BECKMB1821G_GA0114241_11423</name>
    <name evidence="8" type="ORF">BECKMB1821H_GA0114242_11563</name>
    <name evidence="7" type="ORF">BECKMB1821I_GA0114274_11573</name>
</gene>
<dbReference type="PANTHER" id="PTHR30126">
    <property type="entry name" value="HTH-TYPE TRANSCRIPTIONAL REGULATOR"/>
    <property type="match status" value="1"/>
</dbReference>
<dbReference type="InterPro" id="IPR005119">
    <property type="entry name" value="LysR_subst-bd"/>
</dbReference>
<dbReference type="InterPro" id="IPR036388">
    <property type="entry name" value="WH-like_DNA-bd_sf"/>
</dbReference>
<dbReference type="EMBL" id="CAADGH010000156">
    <property type="protein sequence ID" value="VFK77532.1"/>
    <property type="molecule type" value="Genomic_DNA"/>
</dbReference>